<gene>
    <name evidence="2" type="ORF">CEQ21_13505</name>
</gene>
<evidence type="ECO:0000313" key="3">
    <source>
        <dbReference type="Proteomes" id="UP000319837"/>
    </source>
</evidence>
<organism evidence="2 3">
    <name type="scientific">Niallia circulans</name>
    <name type="common">Bacillus circulans</name>
    <dbReference type="NCBI Taxonomy" id="1397"/>
    <lineage>
        <taxon>Bacteria</taxon>
        <taxon>Bacillati</taxon>
        <taxon>Bacillota</taxon>
        <taxon>Bacilli</taxon>
        <taxon>Bacillales</taxon>
        <taxon>Bacillaceae</taxon>
        <taxon>Niallia</taxon>
    </lineage>
</organism>
<reference evidence="3" key="1">
    <citation type="submission" date="2018-10" db="EMBL/GenBank/DDBJ databases">
        <title>FDA dAtabase for Regulatory Grade micrObial Sequences (FDA-ARGOS): Supporting development and validation of Infectious Disease Dx tests.</title>
        <authorList>
            <person name="Minogue T."/>
            <person name="Wolcott M."/>
            <person name="Wasieloski L."/>
            <person name="Aguilar W."/>
            <person name="Moore D."/>
            <person name="Tallon L."/>
            <person name="Sadzewicz L."/>
            <person name="Sengamalay N."/>
            <person name="Ott S."/>
            <person name="Godinez A."/>
            <person name="Nagaraj S."/>
            <person name="Vavikolanu K."/>
            <person name="Vyas G."/>
            <person name="Nadendla S."/>
            <person name="George J."/>
            <person name="Sichtig H."/>
        </authorList>
    </citation>
    <scope>NUCLEOTIDE SEQUENCE [LARGE SCALE GENOMIC DNA]</scope>
    <source>
        <strain evidence="3">FDAARGOS_343</strain>
    </source>
</reference>
<dbReference type="Proteomes" id="UP000319837">
    <property type="component" value="Unassembled WGS sequence"/>
</dbReference>
<sequence length="137" mass="15155">MNARFKKGIFWSVIIASIILAVSFITRLIGGAANLAFGHGQGMGNGMRHGGFGHAQMMGGFHHSPSFSWLGFLLFLIIVIVVINLVTKHLKKKAKSNSMEQFIPTSTMNTPKPPVNFSNASVLDEWERNNTNKKERL</sequence>
<evidence type="ECO:0000256" key="1">
    <source>
        <dbReference type="SAM" id="Phobius"/>
    </source>
</evidence>
<keyword evidence="1" id="KW-0812">Transmembrane</keyword>
<dbReference type="AlphaFoldDB" id="A0A553SHS3"/>
<comment type="caution">
    <text evidence="2">The sequence shown here is derived from an EMBL/GenBank/DDBJ whole genome shotgun (WGS) entry which is preliminary data.</text>
</comment>
<keyword evidence="1" id="KW-1133">Transmembrane helix</keyword>
<feature type="transmembrane region" description="Helical" evidence="1">
    <location>
        <begin position="9"/>
        <end position="29"/>
    </location>
</feature>
<accession>A0A553SHS3</accession>
<feature type="transmembrane region" description="Helical" evidence="1">
    <location>
        <begin position="67"/>
        <end position="86"/>
    </location>
</feature>
<dbReference type="RefSeq" id="WP_185764958.1">
    <property type="nucleotide sequence ID" value="NZ_RIBP01000004.1"/>
</dbReference>
<proteinExistence type="predicted"/>
<keyword evidence="1" id="KW-0472">Membrane</keyword>
<name>A0A553SHS3_NIACI</name>
<dbReference type="EMBL" id="RIBP01000004">
    <property type="protein sequence ID" value="TRZ36537.1"/>
    <property type="molecule type" value="Genomic_DNA"/>
</dbReference>
<protein>
    <submittedName>
        <fullName evidence="2">Uncharacterized protein</fullName>
    </submittedName>
</protein>
<evidence type="ECO:0000313" key="2">
    <source>
        <dbReference type="EMBL" id="TRZ36537.1"/>
    </source>
</evidence>